<evidence type="ECO:0000313" key="2">
    <source>
        <dbReference type="Proteomes" id="UP001220022"/>
    </source>
</evidence>
<dbReference type="RefSeq" id="WP_275806577.1">
    <property type="nucleotide sequence ID" value="NZ_BAAANM010000005.1"/>
</dbReference>
<proteinExistence type="predicted"/>
<keyword evidence="2" id="KW-1185">Reference proteome</keyword>
<sequence>MDVFVVGSDGEMQVLDVPAGSSDLAGFERWRTRVWGSEVVRSLGARFFPVLAGADVQVDVEQVPAFLRECILLRENLEKIVAGTVPARTVEEHRDVISRRLANIEDAARRAQTLGGGVLIW</sequence>
<dbReference type="EMBL" id="JARHTQ010000001">
    <property type="protein sequence ID" value="MDF2254344.1"/>
    <property type="molecule type" value="Genomic_DNA"/>
</dbReference>
<accession>A0ABT5YRY1</accession>
<name>A0ABT5YRY1_9ACTN</name>
<dbReference type="Proteomes" id="UP001220022">
    <property type="component" value="Unassembled WGS sequence"/>
</dbReference>
<organism evidence="1 2">
    <name type="scientific">Streptantibioticus ferralitis</name>
    <dbReference type="NCBI Taxonomy" id="236510"/>
    <lineage>
        <taxon>Bacteria</taxon>
        <taxon>Bacillati</taxon>
        <taxon>Actinomycetota</taxon>
        <taxon>Actinomycetes</taxon>
        <taxon>Kitasatosporales</taxon>
        <taxon>Streptomycetaceae</taxon>
        <taxon>Streptantibioticus</taxon>
    </lineage>
</organism>
<protein>
    <submittedName>
        <fullName evidence="1">Uncharacterized protein</fullName>
    </submittedName>
</protein>
<reference evidence="1 2" key="1">
    <citation type="submission" date="2023-03" db="EMBL/GenBank/DDBJ databases">
        <title>Draft genome sequence of type strain Streptomyces ferralitis JCM 14344.</title>
        <authorList>
            <person name="Klaysubun C."/>
            <person name="Duangmal K."/>
        </authorList>
    </citation>
    <scope>NUCLEOTIDE SEQUENCE [LARGE SCALE GENOMIC DNA]</scope>
    <source>
        <strain evidence="1 2">JCM 14344</strain>
    </source>
</reference>
<gene>
    <name evidence="1" type="ORF">P2L57_00970</name>
</gene>
<evidence type="ECO:0000313" key="1">
    <source>
        <dbReference type="EMBL" id="MDF2254344.1"/>
    </source>
</evidence>
<comment type="caution">
    <text evidence="1">The sequence shown here is derived from an EMBL/GenBank/DDBJ whole genome shotgun (WGS) entry which is preliminary data.</text>
</comment>